<dbReference type="RefSeq" id="XP_025569280.1">
    <property type="nucleotide sequence ID" value="XM_025716422.1"/>
</dbReference>
<protein>
    <submittedName>
        <fullName evidence="1">Uncharacterized protein</fullName>
    </submittedName>
</protein>
<name>A0A395GI72_9EURO</name>
<proteinExistence type="predicted"/>
<evidence type="ECO:0000313" key="1">
    <source>
        <dbReference type="EMBL" id="RAK94952.1"/>
    </source>
</evidence>
<evidence type="ECO:0000313" key="2">
    <source>
        <dbReference type="Proteomes" id="UP000249402"/>
    </source>
</evidence>
<gene>
    <name evidence="1" type="ORF">BO80DRAFT_369958</name>
</gene>
<dbReference type="EMBL" id="KZ824510">
    <property type="protein sequence ID" value="RAK94952.1"/>
    <property type="molecule type" value="Genomic_DNA"/>
</dbReference>
<dbReference type="AlphaFoldDB" id="A0A395GI72"/>
<sequence length="325" mass="36536">MSACVVLSQFAALAARAESMEKKLSARKIRPTQDQLDQFCEYRDKLRMTLSKLDAEVTSLVQPDEEAIKLLNRIRSGQNSLATISVAFSRNLILIFSGPKDSSLDSEQVTANKKHTRTRCLKLRSQHPHVILKWAQALPPSTWKSRGMTDNAFDYLLKTLEADRLESVLPKVHYMLQSLGEEEPLDTCDAFKSFVSEILNTTTAIETTTPADGEKQTHVTTTPDNALMKLIETTEIDYKGSSMPTSKLPLLIDRLPAAIKSSEQWKWERKIFLENIGMLEANMVDRTDCLNFFVPKDRNHDISITLTVGHEVGLEVIGEVEAIDV</sequence>
<keyword evidence="2" id="KW-1185">Reference proteome</keyword>
<organism evidence="1 2">
    <name type="scientific">Aspergillus ibericus CBS 121593</name>
    <dbReference type="NCBI Taxonomy" id="1448316"/>
    <lineage>
        <taxon>Eukaryota</taxon>
        <taxon>Fungi</taxon>
        <taxon>Dikarya</taxon>
        <taxon>Ascomycota</taxon>
        <taxon>Pezizomycotina</taxon>
        <taxon>Eurotiomycetes</taxon>
        <taxon>Eurotiomycetidae</taxon>
        <taxon>Eurotiales</taxon>
        <taxon>Aspergillaceae</taxon>
        <taxon>Aspergillus</taxon>
        <taxon>Aspergillus subgen. Circumdati</taxon>
    </lineage>
</organism>
<dbReference type="GeneID" id="37221287"/>
<reference evidence="1 2" key="1">
    <citation type="submission" date="2018-02" db="EMBL/GenBank/DDBJ databases">
        <title>The genomes of Aspergillus section Nigri reveals drivers in fungal speciation.</title>
        <authorList>
            <consortium name="DOE Joint Genome Institute"/>
            <person name="Vesth T.C."/>
            <person name="Nybo J."/>
            <person name="Theobald S."/>
            <person name="Brandl J."/>
            <person name="Frisvad J.C."/>
            <person name="Nielsen K.F."/>
            <person name="Lyhne E.K."/>
            <person name="Kogle M.E."/>
            <person name="Kuo A."/>
            <person name="Riley R."/>
            <person name="Clum A."/>
            <person name="Nolan M."/>
            <person name="Lipzen A."/>
            <person name="Salamov A."/>
            <person name="Henrissat B."/>
            <person name="Wiebenga A."/>
            <person name="De vries R.P."/>
            <person name="Grigoriev I.V."/>
            <person name="Mortensen U.H."/>
            <person name="Andersen M.R."/>
            <person name="Baker S.E."/>
        </authorList>
    </citation>
    <scope>NUCLEOTIDE SEQUENCE [LARGE SCALE GENOMIC DNA]</scope>
    <source>
        <strain evidence="1 2">CBS 121593</strain>
    </source>
</reference>
<dbReference type="Proteomes" id="UP000249402">
    <property type="component" value="Unassembled WGS sequence"/>
</dbReference>
<dbReference type="VEuPathDB" id="FungiDB:BO80DRAFT_369958"/>
<accession>A0A395GI72</accession>
<dbReference type="OrthoDB" id="4488120at2759"/>